<comment type="caution">
    <text evidence="2">The sequence shown here is derived from an EMBL/GenBank/DDBJ whole genome shotgun (WGS) entry which is preliminary data.</text>
</comment>
<accession>A0A2T0XFK4</accession>
<gene>
    <name evidence="2" type="ORF">BCM14_2154</name>
</gene>
<dbReference type="RefSeq" id="WP_106227986.1">
    <property type="nucleotide sequence ID" value="NZ_PVTV01000014.1"/>
</dbReference>
<proteinExistence type="predicted"/>
<evidence type="ECO:0000313" key="2">
    <source>
        <dbReference type="EMBL" id="PRY97691.1"/>
    </source>
</evidence>
<protein>
    <submittedName>
        <fullName evidence="2">Uncharacterized protein</fullName>
    </submittedName>
</protein>
<keyword evidence="3" id="KW-1185">Reference proteome</keyword>
<name>A0A2T0XFK4_9BURK</name>
<dbReference type="AlphaFoldDB" id="A0A2T0XFK4"/>
<reference evidence="2 3" key="1">
    <citation type="submission" date="2018-03" db="EMBL/GenBank/DDBJ databases">
        <title>Genomic Encyclopedia of Type Strains, Phase III (KMG-III): the genomes of soil and plant-associated and newly described type strains.</title>
        <authorList>
            <person name="Whitman W."/>
        </authorList>
    </citation>
    <scope>NUCLEOTIDE SEQUENCE [LARGE SCALE GENOMIC DNA]</scope>
    <source>
        <strain evidence="2 3">MWH-P2sevCIIIb</strain>
    </source>
</reference>
<dbReference type="Proteomes" id="UP000238308">
    <property type="component" value="Unassembled WGS sequence"/>
</dbReference>
<sequence length="97" mass="10960">MLNRNTFNNTIRRFETHGASLPGHIADLSRIRHQAMQAPNRGALDRNGVADRGFWPGQQQSYGKRTREGFTPKQQSHGQHDGNQSLPERATLTVVLR</sequence>
<feature type="region of interest" description="Disordered" evidence="1">
    <location>
        <begin position="39"/>
        <end position="97"/>
    </location>
</feature>
<dbReference type="EMBL" id="PVTV01000014">
    <property type="protein sequence ID" value="PRY97691.1"/>
    <property type="molecule type" value="Genomic_DNA"/>
</dbReference>
<organism evidence="2 3">
    <name type="scientific">Jezberella montanilacus</name>
    <dbReference type="NCBI Taxonomy" id="323426"/>
    <lineage>
        <taxon>Bacteria</taxon>
        <taxon>Pseudomonadati</taxon>
        <taxon>Pseudomonadota</taxon>
        <taxon>Betaproteobacteria</taxon>
        <taxon>Burkholderiales</taxon>
        <taxon>Alcaligenaceae</taxon>
        <taxon>Jezberella</taxon>
    </lineage>
</organism>
<evidence type="ECO:0000256" key="1">
    <source>
        <dbReference type="SAM" id="MobiDB-lite"/>
    </source>
</evidence>
<evidence type="ECO:0000313" key="3">
    <source>
        <dbReference type="Proteomes" id="UP000238308"/>
    </source>
</evidence>
<feature type="compositionally biased region" description="Polar residues" evidence="1">
    <location>
        <begin position="72"/>
        <end position="86"/>
    </location>
</feature>